<name>A0ABV8RXZ3_9BURK</name>
<dbReference type="InterPro" id="IPR028082">
    <property type="entry name" value="Peripla_BP_I"/>
</dbReference>
<dbReference type="EMBL" id="JBHSDY010000005">
    <property type="protein sequence ID" value="MFC4298043.1"/>
    <property type="molecule type" value="Genomic_DNA"/>
</dbReference>
<dbReference type="PRINTS" id="PR00337">
    <property type="entry name" value="LEUILEVALBP"/>
</dbReference>
<gene>
    <name evidence="6" type="ORF">ACFO0J_08315</name>
</gene>
<dbReference type="Proteomes" id="UP001595756">
    <property type="component" value="Unassembled WGS sequence"/>
</dbReference>
<evidence type="ECO:0000256" key="1">
    <source>
        <dbReference type="ARBA" id="ARBA00010062"/>
    </source>
</evidence>
<dbReference type="PANTHER" id="PTHR30483">
    <property type="entry name" value="LEUCINE-SPECIFIC-BINDING PROTEIN"/>
    <property type="match status" value="1"/>
</dbReference>
<keyword evidence="2" id="KW-0813">Transport</keyword>
<evidence type="ECO:0000256" key="3">
    <source>
        <dbReference type="ARBA" id="ARBA00022729"/>
    </source>
</evidence>
<dbReference type="Gene3D" id="3.40.50.2300">
    <property type="match status" value="2"/>
</dbReference>
<evidence type="ECO:0000259" key="5">
    <source>
        <dbReference type="Pfam" id="PF13458"/>
    </source>
</evidence>
<keyword evidence="7" id="KW-1185">Reference proteome</keyword>
<protein>
    <submittedName>
        <fullName evidence="6">ABC transporter substrate-binding protein</fullName>
    </submittedName>
</protein>
<dbReference type="InterPro" id="IPR051010">
    <property type="entry name" value="BCAA_transport"/>
</dbReference>
<evidence type="ECO:0000256" key="4">
    <source>
        <dbReference type="ARBA" id="ARBA00022970"/>
    </source>
</evidence>
<evidence type="ECO:0000313" key="7">
    <source>
        <dbReference type="Proteomes" id="UP001595756"/>
    </source>
</evidence>
<dbReference type="PROSITE" id="PS51318">
    <property type="entry name" value="TAT"/>
    <property type="match status" value="1"/>
</dbReference>
<dbReference type="InterPro" id="IPR028081">
    <property type="entry name" value="Leu-bd"/>
</dbReference>
<dbReference type="SUPFAM" id="SSF53822">
    <property type="entry name" value="Periplasmic binding protein-like I"/>
    <property type="match status" value="1"/>
</dbReference>
<keyword evidence="3" id="KW-0732">Signal</keyword>
<comment type="similarity">
    <text evidence="1">Belongs to the leucine-binding protein family.</text>
</comment>
<accession>A0ABV8RXZ3</accession>
<keyword evidence="4" id="KW-0029">Amino-acid transport</keyword>
<reference evidence="7" key="1">
    <citation type="journal article" date="2019" name="Int. J. Syst. Evol. Microbiol.">
        <title>The Global Catalogue of Microorganisms (GCM) 10K type strain sequencing project: providing services to taxonomists for standard genome sequencing and annotation.</title>
        <authorList>
            <consortium name="The Broad Institute Genomics Platform"/>
            <consortium name="The Broad Institute Genome Sequencing Center for Infectious Disease"/>
            <person name="Wu L."/>
            <person name="Ma J."/>
        </authorList>
    </citation>
    <scope>NUCLEOTIDE SEQUENCE [LARGE SCALE GENOMIC DNA]</scope>
    <source>
        <strain evidence="7">CGMCC 1.19029</strain>
    </source>
</reference>
<proteinExistence type="inferred from homology"/>
<dbReference type="RefSeq" id="WP_376812607.1">
    <property type="nucleotide sequence ID" value="NZ_JBHSDY010000005.1"/>
</dbReference>
<organism evidence="6 7">
    <name type="scientific">Castellaniella hirudinis</name>
    <dbReference type="NCBI Taxonomy" id="1144617"/>
    <lineage>
        <taxon>Bacteria</taxon>
        <taxon>Pseudomonadati</taxon>
        <taxon>Pseudomonadota</taxon>
        <taxon>Betaproteobacteria</taxon>
        <taxon>Burkholderiales</taxon>
        <taxon>Alcaligenaceae</taxon>
        <taxon>Castellaniella</taxon>
    </lineage>
</organism>
<dbReference type="Pfam" id="PF13458">
    <property type="entry name" value="Peripla_BP_6"/>
    <property type="match status" value="1"/>
</dbReference>
<dbReference type="InterPro" id="IPR000709">
    <property type="entry name" value="Leu_Ile_Val-bd"/>
</dbReference>
<dbReference type="PANTHER" id="PTHR30483:SF6">
    <property type="entry name" value="PERIPLASMIC BINDING PROTEIN OF ABC TRANSPORTER FOR NATURAL AMINO ACIDS"/>
    <property type="match status" value="1"/>
</dbReference>
<dbReference type="InterPro" id="IPR006311">
    <property type="entry name" value="TAT_signal"/>
</dbReference>
<feature type="domain" description="Leucine-binding protein" evidence="5">
    <location>
        <begin position="41"/>
        <end position="386"/>
    </location>
</feature>
<sequence length="421" mass="44986">MNDNHGSTGTISRRTLLKAAGAAGVATLAYPPILTAQGDQPVKLGVDNPLTGTYAITGRNELHGMELAVEEINAKGGILGRPAKLIVEDSTSGDAGVAVQKARKLIDKDKVDFLVGNVNSGLTIAMSAVAYEKGVFMMDPGGHADPITGSECHWNVYQVDPSTTLLVNAIAPSLVNRFGKKFYFLVPDYAFGHGLLDAYKVNLQKLGASNLGADLIPLGTAEYSSYLIKAQAANPDVIVILQNGEDQTNVLKQAVQFGLDKRFHIAGANIELETLEALPPTARIGNWVIEWYWNQPDVPHVKEFTAAITKKTGRVPTARTWFGHTAIHACALAANTAKSLDAVKMARALDGLTLPPEVALQPHPATFRANQHLLIGTLWAGHAQTQGDAGADDLFKIDEVIESKTIAPTVEETGCKMTWPA</sequence>
<evidence type="ECO:0000313" key="6">
    <source>
        <dbReference type="EMBL" id="MFC4298043.1"/>
    </source>
</evidence>
<comment type="caution">
    <text evidence="6">The sequence shown here is derived from an EMBL/GenBank/DDBJ whole genome shotgun (WGS) entry which is preliminary data.</text>
</comment>
<evidence type="ECO:0000256" key="2">
    <source>
        <dbReference type="ARBA" id="ARBA00022448"/>
    </source>
</evidence>